<dbReference type="Pfam" id="PF05182">
    <property type="entry name" value="Fip1"/>
    <property type="match status" value="1"/>
</dbReference>
<comment type="caution">
    <text evidence="7">The sequence shown here is derived from an EMBL/GenBank/DDBJ whole genome shotgun (WGS) entry which is preliminary data.</text>
</comment>
<dbReference type="InterPro" id="IPR051187">
    <property type="entry name" value="Pre-mRNA_3'-end_processing_reg"/>
</dbReference>
<gene>
    <name evidence="7" type="ORF">GEV33_006878</name>
</gene>
<feature type="region of interest" description="Disordered" evidence="5">
    <location>
        <begin position="307"/>
        <end position="432"/>
    </location>
</feature>
<feature type="compositionally biased region" description="Acidic residues" evidence="5">
    <location>
        <begin position="83"/>
        <end position="95"/>
    </location>
</feature>
<evidence type="ECO:0000313" key="7">
    <source>
        <dbReference type="EMBL" id="KAH0815913.1"/>
    </source>
</evidence>
<feature type="region of interest" description="Disordered" evidence="5">
    <location>
        <begin position="1"/>
        <end position="95"/>
    </location>
</feature>
<evidence type="ECO:0000256" key="2">
    <source>
        <dbReference type="ARBA" id="ARBA00007459"/>
    </source>
</evidence>
<comment type="similarity">
    <text evidence="2">Belongs to the FIP1 family.</text>
</comment>
<name>A0A8J6HLU9_TENMO</name>
<evidence type="ECO:0000256" key="4">
    <source>
        <dbReference type="ARBA" id="ARBA00023242"/>
    </source>
</evidence>
<accession>A0A8J6HLU9</accession>
<dbReference type="Proteomes" id="UP000719412">
    <property type="component" value="Unassembled WGS sequence"/>
</dbReference>
<evidence type="ECO:0000256" key="3">
    <source>
        <dbReference type="ARBA" id="ARBA00022664"/>
    </source>
</evidence>
<protein>
    <recommendedName>
        <fullName evidence="6">Pre-mRNA polyadenylation factor Fip1 domain-containing protein</fullName>
    </recommendedName>
</protein>
<reference evidence="7" key="1">
    <citation type="journal article" date="2020" name="J Insects Food Feed">
        <title>The yellow mealworm (Tenebrio molitor) genome: a resource for the emerging insects as food and feed industry.</title>
        <authorList>
            <person name="Eriksson T."/>
            <person name="Andere A."/>
            <person name="Kelstrup H."/>
            <person name="Emery V."/>
            <person name="Picard C."/>
        </authorList>
    </citation>
    <scope>NUCLEOTIDE SEQUENCE</scope>
    <source>
        <strain evidence="7">Stoneville</strain>
        <tissue evidence="7">Whole head</tissue>
    </source>
</reference>
<keyword evidence="4" id="KW-0539">Nucleus</keyword>
<feature type="compositionally biased region" description="Low complexity" evidence="5">
    <location>
        <begin position="32"/>
        <end position="43"/>
    </location>
</feature>
<proteinExistence type="inferred from homology"/>
<reference evidence="7" key="2">
    <citation type="submission" date="2021-08" db="EMBL/GenBank/DDBJ databases">
        <authorList>
            <person name="Eriksson T."/>
        </authorList>
    </citation>
    <scope>NUCLEOTIDE SEQUENCE</scope>
    <source>
        <strain evidence="7">Stoneville</strain>
        <tissue evidence="7">Whole head</tissue>
    </source>
</reference>
<dbReference type="GO" id="GO:0005847">
    <property type="term" value="C:mRNA cleavage and polyadenylation specificity factor complex"/>
    <property type="evidence" value="ECO:0007669"/>
    <property type="project" value="TreeGrafter"/>
</dbReference>
<feature type="compositionally biased region" description="Basic residues" evidence="5">
    <location>
        <begin position="396"/>
        <end position="424"/>
    </location>
</feature>
<dbReference type="PANTHER" id="PTHR13484:SF0">
    <property type="entry name" value="PRE-MRNA 3'-END-PROCESSING FACTOR FIP1"/>
    <property type="match status" value="1"/>
</dbReference>
<evidence type="ECO:0000256" key="1">
    <source>
        <dbReference type="ARBA" id="ARBA00004123"/>
    </source>
</evidence>
<dbReference type="AlphaFoldDB" id="A0A8J6HLU9"/>
<dbReference type="EMBL" id="JABDTM020022407">
    <property type="protein sequence ID" value="KAH0815913.1"/>
    <property type="molecule type" value="Genomic_DNA"/>
</dbReference>
<evidence type="ECO:0000259" key="6">
    <source>
        <dbReference type="Pfam" id="PF05182"/>
    </source>
</evidence>
<comment type="subcellular location">
    <subcellularLocation>
        <location evidence="1">Nucleus</location>
    </subcellularLocation>
</comment>
<dbReference type="PANTHER" id="PTHR13484">
    <property type="entry name" value="FIP1-LIKE 1 PROTEIN"/>
    <property type="match status" value="1"/>
</dbReference>
<dbReference type="GO" id="GO:0006397">
    <property type="term" value="P:mRNA processing"/>
    <property type="evidence" value="ECO:0007669"/>
    <property type="project" value="UniProtKB-KW"/>
</dbReference>
<evidence type="ECO:0000256" key="5">
    <source>
        <dbReference type="SAM" id="MobiDB-lite"/>
    </source>
</evidence>
<keyword evidence="3" id="KW-0507">mRNA processing</keyword>
<sequence length="727" mass="82358">MADDAENDDQWLYGDQPENIHEEKQSDPPPVEESSQEPPESQAEPPPKPTDDAKPPGVDDEPEKEPGNEKEDEEDGEVRQNGEEEDLDDDSDDDVNVVIGDIKTTPSYTSLNIKRGGLLTTTAPVDKTKQAQQPGKFSIDEFDQAGMINGVPATEYNLDSLEDKPWRKPGADITDYFNYGFNEDTWRAYCERQKRMRMTESGVGLAAQMTSIARGTVPIMNDNSKYSGNFLGIRKAGPPPGRRMTGSIDVIGGTAQRSTPTPVGKVEPPKMNVIQVMTADRREYSRKPTGFPDMSVPPPNTFEDFQPEYGFNPEPEPFYGGYEPTQDSQWGAEGPAPIGPPPNMHMGPPMNLPLPVPSPRKDSPTRRDSKERERPRDVSRGRSERPRDRERERSHRRERSRSRSRRHKSRSRSPSHRHRKKKSRRHEEIEERCISEQGHPRRVPHLRLFASSFCRKCQFFLESRMCCQAGSPPFPDIQLFRVKLLLLAINPPPPKINRLFTVGKPACKMFFEMITPRGAVRRGGWQKSPVIRMWGLFVVAALGLDPTKTRRRSIPVADMRSLKVLLVEFLKVNGEIKGILDKWILHLRVLKHFILLKLLRVVFLVKASISEPNLLFSAAVMKLCKLVRNDSIPVQDINLDDFGIVKVMVWKMTIPSNVGTRPVLIDQRLKIDKKYDMQAKGMTSKLSSSSYVQRLPFLGKSPFGIDFAFNGTVYSDKHCTQEKNTGH</sequence>
<organism evidence="7 8">
    <name type="scientific">Tenebrio molitor</name>
    <name type="common">Yellow mealworm beetle</name>
    <dbReference type="NCBI Taxonomy" id="7067"/>
    <lineage>
        <taxon>Eukaryota</taxon>
        <taxon>Metazoa</taxon>
        <taxon>Ecdysozoa</taxon>
        <taxon>Arthropoda</taxon>
        <taxon>Hexapoda</taxon>
        <taxon>Insecta</taxon>
        <taxon>Pterygota</taxon>
        <taxon>Neoptera</taxon>
        <taxon>Endopterygota</taxon>
        <taxon>Coleoptera</taxon>
        <taxon>Polyphaga</taxon>
        <taxon>Cucujiformia</taxon>
        <taxon>Tenebrionidae</taxon>
        <taxon>Tenebrio</taxon>
    </lineage>
</organism>
<feature type="domain" description="Pre-mRNA polyadenylation factor Fip1" evidence="6">
    <location>
        <begin position="155"/>
        <end position="197"/>
    </location>
</feature>
<feature type="compositionally biased region" description="Basic and acidic residues" evidence="5">
    <location>
        <begin position="359"/>
        <end position="395"/>
    </location>
</feature>
<dbReference type="InterPro" id="IPR007854">
    <property type="entry name" value="Fip1_dom"/>
</dbReference>
<evidence type="ECO:0000313" key="8">
    <source>
        <dbReference type="Proteomes" id="UP000719412"/>
    </source>
</evidence>
<keyword evidence="8" id="KW-1185">Reference proteome</keyword>